<evidence type="ECO:0000256" key="1">
    <source>
        <dbReference type="ARBA" id="ARBA00004888"/>
    </source>
</evidence>
<keyword evidence="5" id="KW-0067">ATP-binding</keyword>
<comment type="caution">
    <text evidence="8">The sequence shown here is derived from an EMBL/GenBank/DDBJ whole genome shotgun (WGS) entry which is preliminary data.</text>
</comment>
<comment type="catalytic activity">
    <reaction evidence="4">
        <text>a D-hexose + ATP = a D-hexose 6-phosphate + ADP + H(+)</text>
        <dbReference type="Rhea" id="RHEA:22740"/>
        <dbReference type="ChEBI" id="CHEBI:4194"/>
        <dbReference type="ChEBI" id="CHEBI:15378"/>
        <dbReference type="ChEBI" id="CHEBI:30616"/>
        <dbReference type="ChEBI" id="CHEBI:229467"/>
        <dbReference type="ChEBI" id="CHEBI:456216"/>
        <dbReference type="EC" id="2.7.1.1"/>
    </reaction>
    <physiologicalReaction direction="left-to-right" evidence="4">
        <dbReference type="Rhea" id="RHEA:22741"/>
    </physiologicalReaction>
</comment>
<dbReference type="InterPro" id="IPR043129">
    <property type="entry name" value="ATPase_NBD"/>
</dbReference>
<dbReference type="GO" id="GO:0006096">
    <property type="term" value="P:glycolytic process"/>
    <property type="evidence" value="ECO:0007669"/>
    <property type="project" value="UniProtKB-KW"/>
</dbReference>
<keyword evidence="5" id="KW-0418">Kinase</keyword>
<evidence type="ECO:0000313" key="9">
    <source>
        <dbReference type="Proteomes" id="UP001620626"/>
    </source>
</evidence>
<keyword evidence="6" id="KW-0812">Transmembrane</keyword>
<sequence length="385" mass="43014">MYSKNYKSQRTEEVVKRGFSMENKIIFLKSLQIVLTLAFIWHLLSLNQFCGTFADPKAFLHDISLGHCKSFTLIGKDSKSGKFGVVFDHHKWHNQMSMISTNGRPIEEQQHQFMDELVAKLPPAGRHCIPIMITPFDWFFDVIGIARNPLKKLTLFNFSKQLNNALFSLSMIGIGFMKTRRSVEEYGFSASLRAYYSVACWCLCAAISSKLLFYWTDLWTCVNFQTDHTVVPLKNLVISIVMVCLYVFELKGAGDFNQEILHSTDGNPFAKVGEMLRAIGISNSSAADCANVAYVSSLIGTRAAHLCACGLAAILNRMQRPRVTIGVDGSVFRFHPTFKFNLDQKIKALLAVKCEFFMVLSEDGSGRGAAVAAAVALRMNRLVGA</sequence>
<dbReference type="Proteomes" id="UP001620626">
    <property type="component" value="Unassembled WGS sequence"/>
</dbReference>
<evidence type="ECO:0000256" key="2">
    <source>
        <dbReference type="ARBA" id="ARBA00005028"/>
    </source>
</evidence>
<dbReference type="Gene3D" id="3.40.367.20">
    <property type="match status" value="1"/>
</dbReference>
<protein>
    <recommendedName>
        <fullName evidence="5">Phosphotransferase</fullName>
        <ecNumber evidence="5">2.7.1.-</ecNumber>
    </recommendedName>
</protein>
<dbReference type="PANTHER" id="PTHR19443:SF16">
    <property type="entry name" value="HEXOKINASE TYPE 1-RELATED"/>
    <property type="match status" value="1"/>
</dbReference>
<organism evidence="8 9">
    <name type="scientific">Heterodera trifolii</name>
    <dbReference type="NCBI Taxonomy" id="157864"/>
    <lineage>
        <taxon>Eukaryota</taxon>
        <taxon>Metazoa</taxon>
        <taxon>Ecdysozoa</taxon>
        <taxon>Nematoda</taxon>
        <taxon>Chromadorea</taxon>
        <taxon>Rhabditida</taxon>
        <taxon>Tylenchina</taxon>
        <taxon>Tylenchomorpha</taxon>
        <taxon>Tylenchoidea</taxon>
        <taxon>Heteroderidae</taxon>
        <taxon>Heteroderinae</taxon>
        <taxon>Heterodera</taxon>
    </lineage>
</organism>
<keyword evidence="9" id="KW-1185">Reference proteome</keyword>
<evidence type="ECO:0000256" key="5">
    <source>
        <dbReference type="RuleBase" id="RU362007"/>
    </source>
</evidence>
<comment type="pathway">
    <text evidence="2">Carbohydrate metabolism; hexose metabolism.</text>
</comment>
<dbReference type="PANTHER" id="PTHR19443">
    <property type="entry name" value="HEXOKINASE"/>
    <property type="match status" value="1"/>
</dbReference>
<evidence type="ECO:0000256" key="6">
    <source>
        <dbReference type="SAM" id="Phobius"/>
    </source>
</evidence>
<feature type="domain" description="Hexokinase C-terminal" evidence="7">
    <location>
        <begin position="258"/>
        <end position="375"/>
    </location>
</feature>
<accession>A0ABD2L5P0</accession>
<comment type="similarity">
    <text evidence="5">Belongs to the hexokinase family.</text>
</comment>
<dbReference type="GO" id="GO:0004396">
    <property type="term" value="F:hexokinase activity"/>
    <property type="evidence" value="ECO:0007669"/>
    <property type="project" value="UniProtKB-UniRule"/>
</dbReference>
<keyword evidence="6" id="KW-1133">Transmembrane helix</keyword>
<dbReference type="InterPro" id="IPR001312">
    <property type="entry name" value="Hexokinase"/>
</dbReference>
<reference evidence="8 9" key="1">
    <citation type="submission" date="2024-10" db="EMBL/GenBank/DDBJ databases">
        <authorList>
            <person name="Kim D."/>
        </authorList>
    </citation>
    <scope>NUCLEOTIDE SEQUENCE [LARGE SCALE GENOMIC DNA]</scope>
    <source>
        <strain evidence="8">BH-2024</strain>
    </source>
</reference>
<dbReference type="AlphaFoldDB" id="A0ABD2L5P0"/>
<keyword evidence="5" id="KW-0547">Nucleotide-binding</keyword>
<evidence type="ECO:0000313" key="8">
    <source>
        <dbReference type="EMBL" id="KAL3110476.1"/>
    </source>
</evidence>
<keyword evidence="5" id="KW-0808">Transferase</keyword>
<comment type="pathway">
    <text evidence="1">Carbohydrate degradation; glycolysis; D-glyceraldehyde 3-phosphate and glycerone phosphate from D-glucose: step 1/4.</text>
</comment>
<evidence type="ECO:0000256" key="3">
    <source>
        <dbReference type="ARBA" id="ARBA00023152"/>
    </source>
</evidence>
<dbReference type="PROSITE" id="PS51748">
    <property type="entry name" value="HEXOKINASE_2"/>
    <property type="match status" value="1"/>
</dbReference>
<name>A0ABD2L5P0_9BILA</name>
<proteinExistence type="inferred from homology"/>
<evidence type="ECO:0000256" key="4">
    <source>
        <dbReference type="ARBA" id="ARBA00044613"/>
    </source>
</evidence>
<dbReference type="SUPFAM" id="SSF53067">
    <property type="entry name" value="Actin-like ATPase domain"/>
    <property type="match status" value="1"/>
</dbReference>
<evidence type="ECO:0000259" key="7">
    <source>
        <dbReference type="Pfam" id="PF03727"/>
    </source>
</evidence>
<dbReference type="EMBL" id="JBICBT010000539">
    <property type="protein sequence ID" value="KAL3110476.1"/>
    <property type="molecule type" value="Genomic_DNA"/>
</dbReference>
<dbReference type="Pfam" id="PF03727">
    <property type="entry name" value="Hexokinase_2"/>
    <property type="match status" value="1"/>
</dbReference>
<keyword evidence="6" id="KW-0472">Membrane</keyword>
<dbReference type="EC" id="2.7.1.-" evidence="5"/>
<feature type="transmembrane region" description="Helical" evidence="6">
    <location>
        <begin position="26"/>
        <end position="44"/>
    </location>
</feature>
<dbReference type="GO" id="GO:0005524">
    <property type="term" value="F:ATP binding"/>
    <property type="evidence" value="ECO:0007669"/>
    <property type="project" value="UniProtKB-UniRule"/>
</dbReference>
<gene>
    <name evidence="8" type="ORF">niasHT_019337</name>
</gene>
<keyword evidence="3 5" id="KW-0324">Glycolysis</keyword>
<dbReference type="InterPro" id="IPR022673">
    <property type="entry name" value="Hexokinase_C"/>
</dbReference>